<accession>A0ABQ4C8Q1</accession>
<proteinExistence type="predicted"/>
<feature type="transmembrane region" description="Helical" evidence="1">
    <location>
        <begin position="43"/>
        <end position="60"/>
    </location>
</feature>
<dbReference type="Proteomes" id="UP000624325">
    <property type="component" value="Unassembled WGS sequence"/>
</dbReference>
<dbReference type="EMBL" id="BONC01000042">
    <property type="protein sequence ID" value="GIF59145.1"/>
    <property type="molecule type" value="Genomic_DNA"/>
</dbReference>
<gene>
    <name evidence="2" type="ORF">Air01nite_52400</name>
</gene>
<feature type="transmembrane region" description="Helical" evidence="1">
    <location>
        <begin position="72"/>
        <end position="90"/>
    </location>
</feature>
<name>A0ABQ4C8Q1_9ACTN</name>
<dbReference type="RefSeq" id="WP_203705981.1">
    <property type="nucleotide sequence ID" value="NZ_BAAALU010000003.1"/>
</dbReference>
<protein>
    <recommendedName>
        <fullName evidence="4">Tripartite tricarboxylate transporter TctB family protein</fullName>
    </recommendedName>
</protein>
<feature type="transmembrane region" description="Helical" evidence="1">
    <location>
        <begin position="142"/>
        <end position="166"/>
    </location>
</feature>
<comment type="caution">
    <text evidence="2">The sequence shown here is derived from an EMBL/GenBank/DDBJ whole genome shotgun (WGS) entry which is preliminary data.</text>
</comment>
<keyword evidence="3" id="KW-1185">Reference proteome</keyword>
<feature type="transmembrane region" description="Helical" evidence="1">
    <location>
        <begin position="110"/>
        <end position="130"/>
    </location>
</feature>
<evidence type="ECO:0000313" key="3">
    <source>
        <dbReference type="Proteomes" id="UP000624325"/>
    </source>
</evidence>
<keyword evidence="1" id="KW-0472">Membrane</keyword>
<keyword evidence="1" id="KW-0812">Transmembrane</keyword>
<evidence type="ECO:0000256" key="1">
    <source>
        <dbReference type="SAM" id="Phobius"/>
    </source>
</evidence>
<keyword evidence="1" id="KW-1133">Transmembrane helix</keyword>
<reference evidence="2 3" key="1">
    <citation type="submission" date="2021-01" db="EMBL/GenBank/DDBJ databases">
        <title>Whole genome shotgun sequence of Asanoa iriomotensis NBRC 100142.</title>
        <authorList>
            <person name="Komaki H."/>
            <person name="Tamura T."/>
        </authorList>
    </citation>
    <scope>NUCLEOTIDE SEQUENCE [LARGE SCALE GENOMIC DNA]</scope>
    <source>
        <strain evidence="2 3">NBRC 100142</strain>
    </source>
</reference>
<sequence length="181" mass="19421">MPFPIRFAALAAPLLMLFYGIMRYVDGRDGDRGNGAAWDVGHTAFFVAFVLFAVLAVNLHRVVPVVARWQRILRDVALGAALVGAAAFLWVTFTDLFRAVPTGLPDAAMIGLPVLFQLGMLTLLGQLVAARLLPVWSPLTMVFGFALIAVNLDLLPFASVVILSGLSPLATARRSPRPVGP</sequence>
<evidence type="ECO:0000313" key="2">
    <source>
        <dbReference type="EMBL" id="GIF59145.1"/>
    </source>
</evidence>
<organism evidence="2 3">
    <name type="scientific">Asanoa iriomotensis</name>
    <dbReference type="NCBI Taxonomy" id="234613"/>
    <lineage>
        <taxon>Bacteria</taxon>
        <taxon>Bacillati</taxon>
        <taxon>Actinomycetota</taxon>
        <taxon>Actinomycetes</taxon>
        <taxon>Micromonosporales</taxon>
        <taxon>Micromonosporaceae</taxon>
        <taxon>Asanoa</taxon>
    </lineage>
</organism>
<evidence type="ECO:0008006" key="4">
    <source>
        <dbReference type="Google" id="ProtNLM"/>
    </source>
</evidence>